<feature type="region of interest" description="Disordered" evidence="1">
    <location>
        <begin position="21"/>
        <end position="40"/>
    </location>
</feature>
<evidence type="ECO:0000313" key="3">
    <source>
        <dbReference type="Proteomes" id="UP001153069"/>
    </source>
</evidence>
<comment type="caution">
    <text evidence="2">The sequence shown here is derived from an EMBL/GenBank/DDBJ whole genome shotgun (WGS) entry which is preliminary data.</text>
</comment>
<evidence type="ECO:0000256" key="1">
    <source>
        <dbReference type="SAM" id="MobiDB-lite"/>
    </source>
</evidence>
<keyword evidence="3" id="KW-1185">Reference proteome</keyword>
<dbReference type="EMBL" id="CAICTM010001540">
    <property type="protein sequence ID" value="CAB9524477.1"/>
    <property type="molecule type" value="Genomic_DNA"/>
</dbReference>
<dbReference type="AlphaFoldDB" id="A0A9N8ENQ8"/>
<dbReference type="Proteomes" id="UP001153069">
    <property type="component" value="Unassembled WGS sequence"/>
</dbReference>
<sequence>MSYSRRRRNRTTLCYTEEISSDDDMSQYEESHIEAGPSDDDNIEHEWLGTRFAPKSPHVLSMEEQMEAFDKKFHLQEAVNNTNASPELKEKYRKAGRLLRRALEETIKIGMSFQCITLVKDQGGVVFAFLEMDLEEIKELISDKGVDAIVQLELPGLACHKDKQEKADDLIRLQSPFHKASGQQMPPPRKGHAMAGRSRRNRYNGRC</sequence>
<feature type="compositionally biased region" description="Basic residues" evidence="1">
    <location>
        <begin position="189"/>
        <end position="207"/>
    </location>
</feature>
<accession>A0A9N8ENQ8</accession>
<protein>
    <submittedName>
        <fullName evidence="2">Uncharacterized protein</fullName>
    </submittedName>
</protein>
<gene>
    <name evidence="2" type="ORF">SEMRO_1542_G281070.1</name>
</gene>
<evidence type="ECO:0000313" key="2">
    <source>
        <dbReference type="EMBL" id="CAB9524477.1"/>
    </source>
</evidence>
<name>A0A9N8ENQ8_9STRA</name>
<organism evidence="2 3">
    <name type="scientific">Seminavis robusta</name>
    <dbReference type="NCBI Taxonomy" id="568900"/>
    <lineage>
        <taxon>Eukaryota</taxon>
        <taxon>Sar</taxon>
        <taxon>Stramenopiles</taxon>
        <taxon>Ochrophyta</taxon>
        <taxon>Bacillariophyta</taxon>
        <taxon>Bacillariophyceae</taxon>
        <taxon>Bacillariophycidae</taxon>
        <taxon>Naviculales</taxon>
        <taxon>Naviculaceae</taxon>
        <taxon>Seminavis</taxon>
    </lineage>
</organism>
<feature type="region of interest" description="Disordered" evidence="1">
    <location>
        <begin position="178"/>
        <end position="207"/>
    </location>
</feature>
<proteinExistence type="predicted"/>
<reference evidence="2" key="1">
    <citation type="submission" date="2020-06" db="EMBL/GenBank/DDBJ databases">
        <authorList>
            <consortium name="Plant Systems Biology data submission"/>
        </authorList>
    </citation>
    <scope>NUCLEOTIDE SEQUENCE</scope>
    <source>
        <strain evidence="2">D6</strain>
    </source>
</reference>